<comment type="caution">
    <text evidence="2">The sequence shown here is derived from an EMBL/GenBank/DDBJ whole genome shotgun (WGS) entry which is preliminary data.</text>
</comment>
<feature type="transmembrane region" description="Helical" evidence="1">
    <location>
        <begin position="6"/>
        <end position="25"/>
    </location>
</feature>
<dbReference type="AlphaFoldDB" id="A0A841L3A7"/>
<proteinExistence type="predicted"/>
<keyword evidence="3" id="KW-1185">Reference proteome</keyword>
<keyword evidence="1" id="KW-0472">Membrane</keyword>
<dbReference type="Proteomes" id="UP000579281">
    <property type="component" value="Unassembled WGS sequence"/>
</dbReference>
<dbReference type="RefSeq" id="WP_184311391.1">
    <property type="nucleotide sequence ID" value="NZ_JACHEN010000018.1"/>
</dbReference>
<accession>A0A841L3A7</accession>
<name>A0A841L3A7_9FIRM</name>
<evidence type="ECO:0000313" key="3">
    <source>
        <dbReference type="Proteomes" id="UP000579281"/>
    </source>
</evidence>
<organism evidence="2 3">
    <name type="scientific">Anaerosolibacter carboniphilus</name>
    <dbReference type="NCBI Taxonomy" id="1417629"/>
    <lineage>
        <taxon>Bacteria</taxon>
        <taxon>Bacillati</taxon>
        <taxon>Bacillota</taxon>
        <taxon>Clostridia</taxon>
        <taxon>Peptostreptococcales</taxon>
        <taxon>Thermotaleaceae</taxon>
        <taxon>Anaerosolibacter</taxon>
    </lineage>
</organism>
<keyword evidence="1" id="KW-1133">Transmembrane helix</keyword>
<evidence type="ECO:0000256" key="1">
    <source>
        <dbReference type="SAM" id="Phobius"/>
    </source>
</evidence>
<protein>
    <submittedName>
        <fullName evidence="2">Uncharacterized protein</fullName>
    </submittedName>
</protein>
<dbReference type="EMBL" id="JACHEN010000018">
    <property type="protein sequence ID" value="MBB6216869.1"/>
    <property type="molecule type" value="Genomic_DNA"/>
</dbReference>
<reference evidence="2 3" key="1">
    <citation type="submission" date="2020-08" db="EMBL/GenBank/DDBJ databases">
        <title>Genomic Encyclopedia of Type Strains, Phase IV (KMG-IV): sequencing the most valuable type-strain genomes for metagenomic binning, comparative biology and taxonomic classification.</title>
        <authorList>
            <person name="Goeker M."/>
        </authorList>
    </citation>
    <scope>NUCLEOTIDE SEQUENCE [LARGE SCALE GENOMIC DNA]</scope>
    <source>
        <strain evidence="2 3">DSM 103526</strain>
    </source>
</reference>
<evidence type="ECO:0000313" key="2">
    <source>
        <dbReference type="EMBL" id="MBB6216869.1"/>
    </source>
</evidence>
<keyword evidence="1" id="KW-0812">Transmembrane</keyword>
<gene>
    <name evidence="2" type="ORF">HNQ80_002974</name>
</gene>
<sequence>MKKWLLWTIICILCVTILLFVGKFFSYTGNKIRVGTQMEQSHVTEGHKNVVSTGIRN</sequence>